<organism evidence="1 2">
    <name type="scientific">Oryza meyeriana var. granulata</name>
    <dbReference type="NCBI Taxonomy" id="110450"/>
    <lineage>
        <taxon>Eukaryota</taxon>
        <taxon>Viridiplantae</taxon>
        <taxon>Streptophyta</taxon>
        <taxon>Embryophyta</taxon>
        <taxon>Tracheophyta</taxon>
        <taxon>Spermatophyta</taxon>
        <taxon>Magnoliopsida</taxon>
        <taxon>Liliopsida</taxon>
        <taxon>Poales</taxon>
        <taxon>Poaceae</taxon>
        <taxon>BOP clade</taxon>
        <taxon>Oryzoideae</taxon>
        <taxon>Oryzeae</taxon>
        <taxon>Oryzinae</taxon>
        <taxon>Oryza</taxon>
        <taxon>Oryza meyeriana</taxon>
    </lineage>
</organism>
<sequence>MAATTPDRPGVTSWYQGQPFCTLVRSRIHNCSLVMKRKGKMPEKVKKVTFTRSQSECEIILQETQAEQLVNPGD</sequence>
<dbReference type="Proteomes" id="UP000479710">
    <property type="component" value="Unassembled WGS sequence"/>
</dbReference>
<name>A0A6G1ER89_9ORYZ</name>
<dbReference type="EMBL" id="SPHZ02000003">
    <property type="protein sequence ID" value="KAF0927129.1"/>
    <property type="molecule type" value="Genomic_DNA"/>
</dbReference>
<comment type="caution">
    <text evidence="1">The sequence shown here is derived from an EMBL/GenBank/DDBJ whole genome shotgun (WGS) entry which is preliminary data.</text>
</comment>
<evidence type="ECO:0000313" key="2">
    <source>
        <dbReference type="Proteomes" id="UP000479710"/>
    </source>
</evidence>
<dbReference type="AlphaFoldDB" id="A0A6G1ER89"/>
<gene>
    <name evidence="1" type="ORF">E2562_029992</name>
</gene>
<reference evidence="1 2" key="1">
    <citation type="submission" date="2019-11" db="EMBL/GenBank/DDBJ databases">
        <title>Whole genome sequence of Oryza granulata.</title>
        <authorList>
            <person name="Li W."/>
        </authorList>
    </citation>
    <scope>NUCLEOTIDE SEQUENCE [LARGE SCALE GENOMIC DNA]</scope>
    <source>
        <strain evidence="2">cv. Menghai</strain>
        <tissue evidence="1">Leaf</tissue>
    </source>
</reference>
<proteinExistence type="predicted"/>
<protein>
    <submittedName>
        <fullName evidence="1">Uncharacterized protein</fullName>
    </submittedName>
</protein>
<keyword evidence="2" id="KW-1185">Reference proteome</keyword>
<accession>A0A6G1ER89</accession>
<evidence type="ECO:0000313" key="1">
    <source>
        <dbReference type="EMBL" id="KAF0927129.1"/>
    </source>
</evidence>